<gene>
    <name evidence="2" type="ORF">TSUD_24720</name>
</gene>
<dbReference type="AlphaFoldDB" id="A0A2Z6PGW0"/>
<evidence type="ECO:0000256" key="1">
    <source>
        <dbReference type="SAM" id="SignalP"/>
    </source>
</evidence>
<reference evidence="3" key="1">
    <citation type="journal article" date="2017" name="Front. Plant Sci.">
        <title>Climate Clever Clovers: New Paradigm to Reduce the Environmental Footprint of Ruminants by Breeding Low Methanogenic Forages Utilizing Haplotype Variation.</title>
        <authorList>
            <person name="Kaur P."/>
            <person name="Appels R."/>
            <person name="Bayer P.E."/>
            <person name="Keeble-Gagnere G."/>
            <person name="Wang J."/>
            <person name="Hirakawa H."/>
            <person name="Shirasawa K."/>
            <person name="Vercoe P."/>
            <person name="Stefanova K."/>
            <person name="Durmic Z."/>
            <person name="Nichols P."/>
            <person name="Revell C."/>
            <person name="Isobe S.N."/>
            <person name="Edwards D."/>
            <person name="Erskine W."/>
        </authorList>
    </citation>
    <scope>NUCLEOTIDE SEQUENCE [LARGE SCALE GENOMIC DNA]</scope>
    <source>
        <strain evidence="3">cv. Daliak</strain>
    </source>
</reference>
<feature type="signal peptide" evidence="1">
    <location>
        <begin position="1"/>
        <end position="17"/>
    </location>
</feature>
<accession>A0A2Z6PGW0</accession>
<protein>
    <submittedName>
        <fullName evidence="2">Uncharacterized protein</fullName>
    </submittedName>
</protein>
<evidence type="ECO:0000313" key="3">
    <source>
        <dbReference type="Proteomes" id="UP000242715"/>
    </source>
</evidence>
<organism evidence="2 3">
    <name type="scientific">Trifolium subterraneum</name>
    <name type="common">Subterranean clover</name>
    <dbReference type="NCBI Taxonomy" id="3900"/>
    <lineage>
        <taxon>Eukaryota</taxon>
        <taxon>Viridiplantae</taxon>
        <taxon>Streptophyta</taxon>
        <taxon>Embryophyta</taxon>
        <taxon>Tracheophyta</taxon>
        <taxon>Spermatophyta</taxon>
        <taxon>Magnoliopsida</taxon>
        <taxon>eudicotyledons</taxon>
        <taxon>Gunneridae</taxon>
        <taxon>Pentapetalae</taxon>
        <taxon>rosids</taxon>
        <taxon>fabids</taxon>
        <taxon>Fabales</taxon>
        <taxon>Fabaceae</taxon>
        <taxon>Papilionoideae</taxon>
        <taxon>50 kb inversion clade</taxon>
        <taxon>NPAAA clade</taxon>
        <taxon>Hologalegina</taxon>
        <taxon>IRL clade</taxon>
        <taxon>Trifolieae</taxon>
        <taxon>Trifolium</taxon>
    </lineage>
</organism>
<keyword evidence="3" id="KW-1185">Reference proteome</keyword>
<feature type="chain" id="PRO_5016322893" evidence="1">
    <location>
        <begin position="18"/>
        <end position="90"/>
    </location>
</feature>
<evidence type="ECO:0000313" key="2">
    <source>
        <dbReference type="EMBL" id="GAU44709.1"/>
    </source>
</evidence>
<dbReference type="Proteomes" id="UP000242715">
    <property type="component" value="Unassembled WGS sequence"/>
</dbReference>
<dbReference type="EMBL" id="DF974065">
    <property type="protein sequence ID" value="GAU44709.1"/>
    <property type="molecule type" value="Genomic_DNA"/>
</dbReference>
<name>A0A2Z6PGW0_TRISU</name>
<sequence length="90" mass="10444">MMSFIFILFHFISQSALRRFYLSWSEQIERLGLEEDDEELELEIEETNEVNNEANIVWCFAGRFLTNKPIRTDVMKTAMAGCGAQSKESS</sequence>
<keyword evidence="1" id="KW-0732">Signal</keyword>
<proteinExistence type="predicted"/>